<proteinExistence type="inferred from homology"/>
<evidence type="ECO:0000256" key="5">
    <source>
        <dbReference type="PIRSR" id="PIRSR000429-1"/>
    </source>
</evidence>
<dbReference type="PROSITE" id="PS00737">
    <property type="entry name" value="THIOLASE_2"/>
    <property type="match status" value="1"/>
</dbReference>
<dbReference type="InterPro" id="IPR020613">
    <property type="entry name" value="Thiolase_CS"/>
</dbReference>
<dbReference type="AlphaFoldDB" id="E1X2Y7"/>
<evidence type="ECO:0000313" key="9">
    <source>
        <dbReference type="EMBL" id="CBW26817.1"/>
    </source>
</evidence>
<feature type="domain" description="Thiolase N-terminal" evidence="7">
    <location>
        <begin position="5"/>
        <end position="267"/>
    </location>
</feature>
<dbReference type="InterPro" id="IPR002155">
    <property type="entry name" value="Thiolase"/>
</dbReference>
<dbReference type="Pfam" id="PF00108">
    <property type="entry name" value="Thiolase_N"/>
    <property type="match status" value="1"/>
</dbReference>
<feature type="active site" description="Acyl-thioester intermediate" evidence="5">
    <location>
        <position position="89"/>
    </location>
</feature>
<feature type="active site" description="Proton acceptor" evidence="5">
    <location>
        <position position="384"/>
    </location>
</feature>
<keyword evidence="3 6" id="KW-0012">Acyltransferase</keyword>
<dbReference type="GO" id="GO:0003988">
    <property type="term" value="F:acetyl-CoA C-acyltransferase activity"/>
    <property type="evidence" value="ECO:0007669"/>
    <property type="project" value="UniProtKB-EC"/>
</dbReference>
<keyword evidence="10" id="KW-1185">Reference proteome</keyword>
<dbReference type="InterPro" id="IPR016039">
    <property type="entry name" value="Thiolase-like"/>
</dbReference>
<dbReference type="InterPro" id="IPR020617">
    <property type="entry name" value="Thiolase_C"/>
</dbReference>
<dbReference type="FunFam" id="3.40.47.10:FF:000010">
    <property type="entry name" value="Acetyl-CoA acetyltransferase (Thiolase)"/>
    <property type="match status" value="1"/>
</dbReference>
<dbReference type="GO" id="GO:0005737">
    <property type="term" value="C:cytoplasm"/>
    <property type="evidence" value="ECO:0007669"/>
    <property type="project" value="UniProtKB-ARBA"/>
</dbReference>
<dbReference type="InterPro" id="IPR050215">
    <property type="entry name" value="Thiolase-like_sf_Thiolase"/>
</dbReference>
<keyword evidence="2 6" id="KW-0808">Transferase</keyword>
<comment type="similarity">
    <text evidence="1 6">Belongs to the thiolase-like superfamily. Thiolase family.</text>
</comment>
<dbReference type="GO" id="GO:0006635">
    <property type="term" value="P:fatty acid beta-oxidation"/>
    <property type="evidence" value="ECO:0007669"/>
    <property type="project" value="TreeGrafter"/>
</dbReference>
<organism evidence="9 10">
    <name type="scientific">Halobacteriovorax marinus (strain ATCC BAA-682 / DSM 15412 / SJ)</name>
    <name type="common">Bacteriovorax marinus</name>
    <dbReference type="NCBI Taxonomy" id="862908"/>
    <lineage>
        <taxon>Bacteria</taxon>
        <taxon>Pseudomonadati</taxon>
        <taxon>Bdellovibrionota</taxon>
        <taxon>Bacteriovoracia</taxon>
        <taxon>Bacteriovoracales</taxon>
        <taxon>Halobacteriovoraceae</taxon>
        <taxon>Halobacteriovorax</taxon>
    </lineage>
</organism>
<feature type="domain" description="Thiolase C-terminal" evidence="8">
    <location>
        <begin position="274"/>
        <end position="396"/>
    </location>
</feature>
<dbReference type="CDD" id="cd00751">
    <property type="entry name" value="thiolase"/>
    <property type="match status" value="1"/>
</dbReference>
<evidence type="ECO:0000259" key="8">
    <source>
        <dbReference type="Pfam" id="PF02803"/>
    </source>
</evidence>
<feature type="active site" description="Proton acceptor" evidence="5">
    <location>
        <position position="353"/>
    </location>
</feature>
<dbReference type="InterPro" id="IPR020610">
    <property type="entry name" value="Thiolase_AS"/>
</dbReference>
<evidence type="ECO:0000313" key="10">
    <source>
        <dbReference type="Proteomes" id="UP000008963"/>
    </source>
</evidence>
<dbReference type="PANTHER" id="PTHR43853">
    <property type="entry name" value="3-KETOACYL-COA THIOLASE, PEROXISOMAL"/>
    <property type="match status" value="1"/>
</dbReference>
<dbReference type="SUPFAM" id="SSF53901">
    <property type="entry name" value="Thiolase-like"/>
    <property type="match status" value="2"/>
</dbReference>
<dbReference type="HOGENOM" id="CLU_031026_0_0_7"/>
<evidence type="ECO:0000256" key="4">
    <source>
        <dbReference type="ARBA" id="ARBA00024073"/>
    </source>
</evidence>
<sequence>MKKSYIVYAKRTPIGKLGGALSHVRVDDMLAHLFKDIKEWATFDLEEVDDVIAGCANQAGEDNRNLARMASTLAEFPFEVPATTINRLCGSSLDAAMDAVGRISAGFGDCFVIGGAESMTRAPLVISKGSTPFGRDSKMYDTTFGWRFPNPRMKELFPLLGMGETAEVVAEQYSISREDQDKFALASHQKAHAAWEEGRFNDEVLPIEVKLRKSSHTVSRDEGPRPDTNLEVLGKLRTVFKDGGSVTAGNASQMNDGASAVVIVSEDFLKKHNLTPLAEVTGAAVRGVHPNVMGLGPIEAVKKLCKDFDKKVEDFDVFELNEAFAAQSLACIRELGIDEEKVNLNGGAISLGHPLGCSGARILTTLVHIMNKREDLKEGLATMCIGVGQGIALSVKKPE</sequence>
<dbReference type="PIRSF" id="PIRSF000429">
    <property type="entry name" value="Ac-CoA_Ac_transf"/>
    <property type="match status" value="1"/>
</dbReference>
<dbReference type="eggNOG" id="COG0183">
    <property type="taxonomic scope" value="Bacteria"/>
</dbReference>
<dbReference type="InterPro" id="IPR020616">
    <property type="entry name" value="Thiolase_N"/>
</dbReference>
<dbReference type="STRING" id="862908.BMS_2005"/>
<evidence type="ECO:0000256" key="2">
    <source>
        <dbReference type="ARBA" id="ARBA00022679"/>
    </source>
</evidence>
<dbReference type="PROSITE" id="PS00099">
    <property type="entry name" value="THIOLASE_3"/>
    <property type="match status" value="1"/>
</dbReference>
<name>E1X2Y7_HALMS</name>
<evidence type="ECO:0000256" key="3">
    <source>
        <dbReference type="ARBA" id="ARBA00023315"/>
    </source>
</evidence>
<dbReference type="PATRIC" id="fig|862908.3.peg.1904"/>
<dbReference type="EC" id="2.3.1.16" evidence="4"/>
<evidence type="ECO:0000256" key="6">
    <source>
        <dbReference type="RuleBase" id="RU003557"/>
    </source>
</evidence>
<gene>
    <name evidence="9" type="ordered locus">BMS_2005</name>
</gene>
<dbReference type="KEGG" id="bmx:BMS_2005"/>
<reference evidence="10" key="1">
    <citation type="journal article" date="2013" name="ISME J.">
        <title>A small predatory core genome in the divergent marine Bacteriovorax marinus SJ and the terrestrial Bdellovibrio bacteriovorus.</title>
        <authorList>
            <person name="Crossman L.C."/>
            <person name="Chen H."/>
            <person name="Cerdeno-Tarraga A.M."/>
            <person name="Brooks K."/>
            <person name="Quail M.A."/>
            <person name="Pineiro S.A."/>
            <person name="Hobley L."/>
            <person name="Sockett R.E."/>
            <person name="Bentley S.D."/>
            <person name="Parkhill J."/>
            <person name="Williams H.N."/>
            <person name="Stine O.C."/>
        </authorList>
    </citation>
    <scope>NUCLEOTIDE SEQUENCE [LARGE SCALE GENOMIC DNA]</scope>
    <source>
        <strain evidence="10">ATCC BAA-682 / DSM 15412 / SJ</strain>
    </source>
</reference>
<dbReference type="Gene3D" id="3.40.47.10">
    <property type="match status" value="1"/>
</dbReference>
<dbReference type="RefSeq" id="WP_014244595.1">
    <property type="nucleotide sequence ID" value="NC_016620.1"/>
</dbReference>
<dbReference type="PANTHER" id="PTHR43853:SF2">
    <property type="entry name" value="3-OXOADIPYL-COA_3-OXO-5,6-DEHYDROSUBERYL-COA THIOLASE"/>
    <property type="match status" value="1"/>
</dbReference>
<dbReference type="GO" id="GO:0010124">
    <property type="term" value="P:phenylacetate catabolic process"/>
    <property type="evidence" value="ECO:0007669"/>
    <property type="project" value="TreeGrafter"/>
</dbReference>
<protein>
    <recommendedName>
        <fullName evidence="4">acetyl-CoA C-acyltransferase</fullName>
        <ecNumber evidence="4">2.3.1.16</ecNumber>
    </recommendedName>
</protein>
<dbReference type="Pfam" id="PF02803">
    <property type="entry name" value="Thiolase_C"/>
    <property type="match status" value="1"/>
</dbReference>
<dbReference type="OrthoDB" id="1402717at2"/>
<evidence type="ECO:0000256" key="1">
    <source>
        <dbReference type="ARBA" id="ARBA00010982"/>
    </source>
</evidence>
<dbReference type="Proteomes" id="UP000008963">
    <property type="component" value="Chromosome"/>
</dbReference>
<accession>E1X2Y7</accession>
<evidence type="ECO:0000259" key="7">
    <source>
        <dbReference type="Pfam" id="PF00108"/>
    </source>
</evidence>
<dbReference type="EMBL" id="FQ312005">
    <property type="protein sequence ID" value="CBW26817.1"/>
    <property type="molecule type" value="Genomic_DNA"/>
</dbReference>
<dbReference type="NCBIfam" id="TIGR01930">
    <property type="entry name" value="AcCoA-C-Actrans"/>
    <property type="match status" value="1"/>
</dbReference>